<proteinExistence type="predicted"/>
<organism evidence="2">
    <name type="scientific">Lichtheimia ramosa</name>
    <dbReference type="NCBI Taxonomy" id="688394"/>
    <lineage>
        <taxon>Eukaryota</taxon>
        <taxon>Fungi</taxon>
        <taxon>Fungi incertae sedis</taxon>
        <taxon>Mucoromycota</taxon>
        <taxon>Mucoromycotina</taxon>
        <taxon>Mucoromycetes</taxon>
        <taxon>Mucorales</taxon>
        <taxon>Lichtheimiaceae</taxon>
        <taxon>Lichtheimia</taxon>
    </lineage>
</organism>
<protein>
    <submittedName>
        <fullName evidence="2">Uncharacterized protein</fullName>
    </submittedName>
</protein>
<dbReference type="AlphaFoldDB" id="A0A077X194"/>
<feature type="compositionally biased region" description="Low complexity" evidence="1">
    <location>
        <begin position="500"/>
        <end position="510"/>
    </location>
</feature>
<feature type="region of interest" description="Disordered" evidence="1">
    <location>
        <begin position="489"/>
        <end position="543"/>
    </location>
</feature>
<dbReference type="EMBL" id="LK023368">
    <property type="protein sequence ID" value="CDS12827.1"/>
    <property type="molecule type" value="Genomic_DNA"/>
</dbReference>
<feature type="region of interest" description="Disordered" evidence="1">
    <location>
        <begin position="1"/>
        <end position="23"/>
    </location>
</feature>
<accession>A0A077X194</accession>
<sequence length="664" mass="75456">MQHHPTYDDDTDKQSKRRRLDEQSTLATIDTQCLFCNIPIERSSSDTLLEHMEYCLTRLTEGNQIRRNKHRSGVFSKMTTCPACNMDSPFHFKNIRDKARHLKQCLVSNGTTLSDLMDARDSNNAKITTIDLSSPSPPPVYQGNNRNNDVDLTILDDDDFSLLDPFSASNPLEEVNVTSDNKRTDSVLLDESPSYTHADSIDSNLKDNIDLTIMDDSPRSDSWLQQQGSISEFAGDQDTTEANDTIVSSSQQLDKDIYKSNDQQYSPMEDEYLAQLLLDRLCNEQQFTPSPLFSDLKSCATSLSNSLEARKRCLDTFERVFFNQQLNLSDLVTMDQPTLIQDTRCRLSQVQVKFLYNVIQEMQASTTPECTAGISWVFEDYSLDANTILAIERLTELDSRLARILCLLDIASHHPMFAAHENRHQQHITQRHDTQPFVDDDDDPVIAVDLTGNSDHSAEILLSSSDDIVDLDFDDEESIPSYSDVIQSQLADNDTKESEQSSSDSSVSRQQAKDTREDSCHIGINTPPNVHADDMPGPSDNKDEDDAIFHFENLTNRELNFFADTYGLESGMRKQNIALLNRIWKERACQVSNSISDDDNEPVSVEGSSNSVDLVRHLKSQRDIWNKMLRYECVDLEDYDGSDEFTSHQIRRKLDEHGFLKRSQ</sequence>
<gene>
    <name evidence="2" type="ORF">LRAMOSA05011</name>
</gene>
<name>A0A077X194_9FUNG</name>
<feature type="compositionally biased region" description="Basic and acidic residues" evidence="1">
    <location>
        <begin position="511"/>
        <end position="520"/>
    </location>
</feature>
<dbReference type="OrthoDB" id="5576441at2759"/>
<evidence type="ECO:0000256" key="1">
    <source>
        <dbReference type="SAM" id="MobiDB-lite"/>
    </source>
</evidence>
<evidence type="ECO:0000313" key="2">
    <source>
        <dbReference type="EMBL" id="CDS12827.1"/>
    </source>
</evidence>
<reference evidence="2" key="1">
    <citation type="journal article" date="2014" name="Genome Announc.">
        <title>De novo whole-genome sequence and genome annotation of Lichtheimia ramosa.</title>
        <authorList>
            <person name="Linde J."/>
            <person name="Schwartze V."/>
            <person name="Binder U."/>
            <person name="Lass-Florl C."/>
            <person name="Voigt K."/>
            <person name="Horn F."/>
        </authorList>
    </citation>
    <scope>NUCLEOTIDE SEQUENCE</scope>
    <source>
        <strain evidence="2">JMRC FSU:6197</strain>
    </source>
</reference>